<dbReference type="PANTHER" id="PTHR30561:SF1">
    <property type="entry name" value="MULTIDRUG TRANSPORTER EMRE"/>
    <property type="match status" value="1"/>
</dbReference>
<dbReference type="Proteomes" id="UP000245283">
    <property type="component" value="Unassembled WGS sequence"/>
</dbReference>
<keyword evidence="5" id="KW-0444">Lipid biosynthesis</keyword>
<feature type="transmembrane region" description="Helical" evidence="13">
    <location>
        <begin position="147"/>
        <end position="164"/>
    </location>
</feature>
<feature type="transmembrane region" description="Helical" evidence="13">
    <location>
        <begin position="91"/>
        <end position="112"/>
    </location>
</feature>
<dbReference type="InterPro" id="IPR000390">
    <property type="entry name" value="Small_drug/metabolite_transptr"/>
</dbReference>
<evidence type="ECO:0000256" key="6">
    <source>
        <dbReference type="ARBA" id="ARBA00022519"/>
    </source>
</evidence>
<dbReference type="GO" id="GO:0005886">
    <property type="term" value="C:plasma membrane"/>
    <property type="evidence" value="ECO:0007669"/>
    <property type="project" value="UniProtKB-SubCell"/>
</dbReference>
<dbReference type="GO" id="GO:0022857">
    <property type="term" value="F:transmembrane transporter activity"/>
    <property type="evidence" value="ECO:0007669"/>
    <property type="project" value="InterPro"/>
</dbReference>
<gene>
    <name evidence="15" type="ORF">DD236_09595</name>
</gene>
<comment type="caution">
    <text evidence="15">The sequence shown here is derived from an EMBL/GenBank/DDBJ whole genome shotgun (WGS) entry which is preliminary data.</text>
</comment>
<protein>
    <recommendedName>
        <fullName evidence="14">EamA domain-containing protein</fullName>
    </recommendedName>
</protein>
<evidence type="ECO:0000256" key="11">
    <source>
        <dbReference type="ARBA" id="ARBA00023098"/>
    </source>
</evidence>
<feature type="transmembrane region" description="Helical" evidence="13">
    <location>
        <begin position="176"/>
        <end position="193"/>
    </location>
</feature>
<dbReference type="SUPFAM" id="SSF103481">
    <property type="entry name" value="Multidrug resistance efflux transporter EmrE"/>
    <property type="match status" value="2"/>
</dbReference>
<feature type="transmembrane region" description="Helical" evidence="13">
    <location>
        <begin position="61"/>
        <end position="79"/>
    </location>
</feature>
<evidence type="ECO:0000313" key="15">
    <source>
        <dbReference type="EMBL" id="PWF25689.1"/>
    </source>
</evidence>
<evidence type="ECO:0000256" key="10">
    <source>
        <dbReference type="ARBA" id="ARBA00022989"/>
    </source>
</evidence>
<keyword evidence="11" id="KW-0443">Lipid metabolism</keyword>
<evidence type="ECO:0000256" key="13">
    <source>
        <dbReference type="SAM" id="Phobius"/>
    </source>
</evidence>
<feature type="transmembrane region" description="Helical" evidence="13">
    <location>
        <begin position="238"/>
        <end position="258"/>
    </location>
</feature>
<keyword evidence="10 13" id="KW-1133">Transmembrane helix</keyword>
<evidence type="ECO:0000256" key="7">
    <source>
        <dbReference type="ARBA" id="ARBA00022556"/>
    </source>
</evidence>
<dbReference type="Gene3D" id="1.10.3730.20">
    <property type="match status" value="2"/>
</dbReference>
<dbReference type="RefSeq" id="WP_109094178.1">
    <property type="nucleotide sequence ID" value="NZ_CAMELQ010000096.1"/>
</dbReference>
<evidence type="ECO:0000256" key="1">
    <source>
        <dbReference type="ARBA" id="ARBA00004651"/>
    </source>
</evidence>
<keyword evidence="8 13" id="KW-0812">Transmembrane</keyword>
<evidence type="ECO:0000256" key="4">
    <source>
        <dbReference type="ARBA" id="ARBA00022475"/>
    </source>
</evidence>
<keyword evidence="7" id="KW-0441">Lipid A biosynthesis</keyword>
<feature type="transmembrane region" description="Helical" evidence="13">
    <location>
        <begin position="264"/>
        <end position="282"/>
    </location>
</feature>
<dbReference type="InterPro" id="IPR000620">
    <property type="entry name" value="EamA_dom"/>
</dbReference>
<evidence type="ECO:0000256" key="5">
    <source>
        <dbReference type="ARBA" id="ARBA00022516"/>
    </source>
</evidence>
<proteinExistence type="inferred from homology"/>
<dbReference type="InterPro" id="IPR037185">
    <property type="entry name" value="EmrE-like"/>
</dbReference>
<dbReference type="AlphaFoldDB" id="A0A2V1K7Q3"/>
<feature type="domain" description="EamA" evidence="14">
    <location>
        <begin position="146"/>
        <end position="281"/>
    </location>
</feature>
<feature type="domain" description="EamA" evidence="14">
    <location>
        <begin position="4"/>
        <end position="135"/>
    </location>
</feature>
<evidence type="ECO:0000256" key="9">
    <source>
        <dbReference type="ARBA" id="ARBA00022985"/>
    </source>
</evidence>
<name>A0A2V1K7Q3_9ACTO</name>
<sequence length="283" mass="29863">MSPIALVLVLFAALSHAVWNMAAKNSKGEPTIFVWMYFTLAGVMCLPLGLIVGADGVDVRRLLVAAAVSGIIHIFYSMLLQTGYSKADLGVVYPVARGTGPLLTVIIAVTILGDRPDNLALIGGLVIIAGIIVVTGADLIQRGSATGLIYGVATGVAIASYTLWDDYSVSALANPPLLYYGCACIAQSILMAPGVIRRRQKFTSTWLLDRREVVIAGILSPLAYVTVLFVLQSSPVSVVAPVRETSIVFGALLAWWIYKEPNPLRRIVGAGVVATGIALIAVA</sequence>
<evidence type="ECO:0000313" key="16">
    <source>
        <dbReference type="Proteomes" id="UP000245283"/>
    </source>
</evidence>
<feature type="transmembrane region" description="Helical" evidence="13">
    <location>
        <begin position="119"/>
        <end position="141"/>
    </location>
</feature>
<accession>A0A2V1K7Q3</accession>
<dbReference type="EMBL" id="QETB01000005">
    <property type="protein sequence ID" value="PWF25689.1"/>
    <property type="molecule type" value="Genomic_DNA"/>
</dbReference>
<feature type="transmembrane region" description="Helical" evidence="13">
    <location>
        <begin position="213"/>
        <end position="231"/>
    </location>
</feature>
<evidence type="ECO:0000256" key="3">
    <source>
        <dbReference type="ARBA" id="ARBA00022448"/>
    </source>
</evidence>
<evidence type="ECO:0000256" key="2">
    <source>
        <dbReference type="ARBA" id="ARBA00007362"/>
    </source>
</evidence>
<dbReference type="GO" id="GO:0009103">
    <property type="term" value="P:lipopolysaccharide biosynthetic process"/>
    <property type="evidence" value="ECO:0007669"/>
    <property type="project" value="UniProtKB-KW"/>
</dbReference>
<comment type="subcellular location">
    <subcellularLocation>
        <location evidence="1">Cell membrane</location>
        <topology evidence="1">Multi-pass membrane protein</topology>
    </subcellularLocation>
</comment>
<keyword evidence="12 13" id="KW-0472">Membrane</keyword>
<feature type="transmembrane region" description="Helical" evidence="13">
    <location>
        <begin position="32"/>
        <end position="54"/>
    </location>
</feature>
<evidence type="ECO:0000256" key="12">
    <source>
        <dbReference type="ARBA" id="ARBA00023136"/>
    </source>
</evidence>
<keyword evidence="16" id="KW-1185">Reference proteome</keyword>
<evidence type="ECO:0000259" key="14">
    <source>
        <dbReference type="Pfam" id="PF00892"/>
    </source>
</evidence>
<dbReference type="Pfam" id="PF00892">
    <property type="entry name" value="EamA"/>
    <property type="match status" value="2"/>
</dbReference>
<keyword evidence="4" id="KW-1003">Cell membrane</keyword>
<keyword evidence="9" id="KW-0448">Lipopolysaccharide biosynthesis</keyword>
<keyword evidence="3" id="KW-0813">Transport</keyword>
<dbReference type="OrthoDB" id="9783707at2"/>
<dbReference type="PANTHER" id="PTHR30561">
    <property type="entry name" value="SMR FAMILY PROTON-DEPENDENT DRUG EFFLUX TRANSPORTER SUGE"/>
    <property type="match status" value="1"/>
</dbReference>
<comment type="similarity">
    <text evidence="2">Belongs to the EamA transporter family.</text>
</comment>
<keyword evidence="6" id="KW-0997">Cell inner membrane</keyword>
<organism evidence="15 16">
    <name type="scientific">Ancrocorticia populi</name>
    <dbReference type="NCBI Taxonomy" id="2175228"/>
    <lineage>
        <taxon>Bacteria</taxon>
        <taxon>Bacillati</taxon>
        <taxon>Actinomycetota</taxon>
        <taxon>Actinomycetes</taxon>
        <taxon>Actinomycetales</taxon>
        <taxon>Actinomycetaceae</taxon>
        <taxon>Ancrocorticia</taxon>
    </lineage>
</organism>
<evidence type="ECO:0000256" key="8">
    <source>
        <dbReference type="ARBA" id="ARBA00022692"/>
    </source>
</evidence>
<reference evidence="16" key="1">
    <citation type="submission" date="2018-05" db="EMBL/GenBank/DDBJ databases">
        <authorList>
            <person name="Li Y."/>
        </authorList>
    </citation>
    <scope>NUCLEOTIDE SEQUENCE [LARGE SCALE GENOMIC DNA]</scope>
    <source>
        <strain evidence="16">sk1b4</strain>
    </source>
</reference>